<dbReference type="Proteomes" id="UP000248021">
    <property type="component" value="Unassembled WGS sequence"/>
</dbReference>
<dbReference type="RefSeq" id="WP_110377365.1">
    <property type="nucleotide sequence ID" value="NZ_JAHBRY010000002.1"/>
</dbReference>
<dbReference type="Gene3D" id="3.40.190.10">
    <property type="entry name" value="Periplasmic binding protein-like II"/>
    <property type="match status" value="2"/>
</dbReference>
<comment type="caution">
    <text evidence="3">The sequence shown here is derived from an EMBL/GenBank/DDBJ whole genome shotgun (WGS) entry which is preliminary data.</text>
</comment>
<reference evidence="3 4" key="1">
    <citation type="submission" date="2018-05" db="EMBL/GenBank/DDBJ databases">
        <title>Genomic Encyclopedia of Type Strains, Phase IV (KMG-IV): sequencing the most valuable type-strain genomes for metagenomic binning, comparative biology and taxonomic classification.</title>
        <authorList>
            <person name="Goeker M."/>
        </authorList>
    </citation>
    <scope>NUCLEOTIDE SEQUENCE [LARGE SCALE GENOMIC DNA]</scope>
    <source>
        <strain evidence="3 4">DSM 6462</strain>
    </source>
</reference>
<dbReference type="InterPro" id="IPR027939">
    <property type="entry name" value="NMT1/THI5"/>
</dbReference>
<keyword evidence="4" id="KW-1185">Reference proteome</keyword>
<dbReference type="Pfam" id="PF09084">
    <property type="entry name" value="NMT1"/>
    <property type="match status" value="1"/>
</dbReference>
<evidence type="ECO:0000313" key="3">
    <source>
        <dbReference type="EMBL" id="PXW54128.1"/>
    </source>
</evidence>
<accession>A0A2V3TWU7</accession>
<feature type="signal peptide" evidence="1">
    <location>
        <begin position="1"/>
        <end position="28"/>
    </location>
</feature>
<dbReference type="InterPro" id="IPR006311">
    <property type="entry name" value="TAT_signal"/>
</dbReference>
<dbReference type="PANTHER" id="PTHR31528:SF15">
    <property type="entry name" value="RIBOFLAVIN-BINDING PROTEIN RIBY"/>
    <property type="match status" value="1"/>
</dbReference>
<keyword evidence="1" id="KW-0732">Signal</keyword>
<dbReference type="GO" id="GO:0009228">
    <property type="term" value="P:thiamine biosynthetic process"/>
    <property type="evidence" value="ECO:0007669"/>
    <property type="project" value="InterPro"/>
</dbReference>
<sequence>MSKLDRRTFVKATMACAAAGLLPMSAEAQSLQKIRYLTPFGFIFGFSEALYGRTGGFFAKEGLDVEIEGGRGSAMAVQQVTAGNTLISRTGGTDLIKAYAKDPSIIAVGECYQKDIFHVISLADKPIKRPEDMAGKTIGIVSTGGATENLLDMMLVSKGVPVADVRREVVGNAPPAFEFIKLGRIDAFIATNDTLFSLQSDKQPVASFSVDEFAPSPGQVYMVSKRALDAQAETIAKFMRGCYAAIGDMIAKRADLAPVIASMTSEFDIVEAKRPDKGVTVLANAVTQTFEPVYRDKFASKEGPWVSAVDLMVKAKIVPPLDPKSLYNDSARKLAFG</sequence>
<dbReference type="SUPFAM" id="SSF53850">
    <property type="entry name" value="Periplasmic binding protein-like II"/>
    <property type="match status" value="1"/>
</dbReference>
<evidence type="ECO:0000259" key="2">
    <source>
        <dbReference type="Pfam" id="PF09084"/>
    </source>
</evidence>
<dbReference type="EMBL" id="QJJK01000012">
    <property type="protein sequence ID" value="PXW54128.1"/>
    <property type="molecule type" value="Genomic_DNA"/>
</dbReference>
<dbReference type="PANTHER" id="PTHR31528">
    <property type="entry name" value="4-AMINO-5-HYDROXYMETHYL-2-METHYLPYRIMIDINE PHOSPHATE SYNTHASE THI11-RELATED"/>
    <property type="match status" value="1"/>
</dbReference>
<name>A0A2V3TWU7_9HYPH</name>
<proteinExistence type="predicted"/>
<dbReference type="AlphaFoldDB" id="A0A2V3TWU7"/>
<gene>
    <name evidence="3" type="ORF">C7450_112157</name>
</gene>
<organism evidence="3 4">
    <name type="scientific">Chelatococcus asaccharovorans</name>
    <dbReference type="NCBI Taxonomy" id="28210"/>
    <lineage>
        <taxon>Bacteria</taxon>
        <taxon>Pseudomonadati</taxon>
        <taxon>Pseudomonadota</taxon>
        <taxon>Alphaproteobacteria</taxon>
        <taxon>Hyphomicrobiales</taxon>
        <taxon>Chelatococcaceae</taxon>
        <taxon>Chelatococcus</taxon>
    </lineage>
</organism>
<dbReference type="PROSITE" id="PS51318">
    <property type="entry name" value="TAT"/>
    <property type="match status" value="1"/>
</dbReference>
<evidence type="ECO:0000313" key="4">
    <source>
        <dbReference type="Proteomes" id="UP000248021"/>
    </source>
</evidence>
<protein>
    <submittedName>
        <fullName evidence="3">ABC-type nitrate/sulfonate/bicarbonate transport system substrate-binding protein</fullName>
    </submittedName>
</protein>
<feature type="domain" description="SsuA/THI5-like" evidence="2">
    <location>
        <begin position="49"/>
        <end position="251"/>
    </location>
</feature>
<evidence type="ECO:0000256" key="1">
    <source>
        <dbReference type="SAM" id="SignalP"/>
    </source>
</evidence>
<dbReference type="InterPro" id="IPR015168">
    <property type="entry name" value="SsuA/THI5"/>
</dbReference>
<dbReference type="OrthoDB" id="7431968at2"/>
<feature type="chain" id="PRO_5016085837" evidence="1">
    <location>
        <begin position="29"/>
        <end position="337"/>
    </location>
</feature>